<organism evidence="1 2">
    <name type="scientific">Araneus ventricosus</name>
    <name type="common">Orbweaver spider</name>
    <name type="synonym">Epeira ventricosa</name>
    <dbReference type="NCBI Taxonomy" id="182803"/>
    <lineage>
        <taxon>Eukaryota</taxon>
        <taxon>Metazoa</taxon>
        <taxon>Ecdysozoa</taxon>
        <taxon>Arthropoda</taxon>
        <taxon>Chelicerata</taxon>
        <taxon>Arachnida</taxon>
        <taxon>Araneae</taxon>
        <taxon>Araneomorphae</taxon>
        <taxon>Entelegynae</taxon>
        <taxon>Araneoidea</taxon>
        <taxon>Araneidae</taxon>
        <taxon>Araneus</taxon>
    </lineage>
</organism>
<reference evidence="1 2" key="1">
    <citation type="journal article" date="2019" name="Sci. Rep.">
        <title>Orb-weaving spider Araneus ventricosus genome elucidates the spidroin gene catalogue.</title>
        <authorList>
            <person name="Kono N."/>
            <person name="Nakamura H."/>
            <person name="Ohtoshi R."/>
            <person name="Moran D.A.P."/>
            <person name="Shinohara A."/>
            <person name="Yoshida Y."/>
            <person name="Fujiwara M."/>
            <person name="Mori M."/>
            <person name="Tomita M."/>
            <person name="Arakawa K."/>
        </authorList>
    </citation>
    <scope>NUCLEOTIDE SEQUENCE [LARGE SCALE GENOMIC DNA]</scope>
</reference>
<proteinExistence type="predicted"/>
<comment type="caution">
    <text evidence="1">The sequence shown here is derived from an EMBL/GenBank/DDBJ whole genome shotgun (WGS) entry which is preliminary data.</text>
</comment>
<dbReference type="EMBL" id="BGPR01010901">
    <property type="protein sequence ID" value="GBN48633.1"/>
    <property type="molecule type" value="Genomic_DNA"/>
</dbReference>
<evidence type="ECO:0000313" key="1">
    <source>
        <dbReference type="EMBL" id="GBN48633.1"/>
    </source>
</evidence>
<gene>
    <name evidence="1" type="ORF">AVEN_140031_1</name>
</gene>
<name>A0A4Y2PCD7_ARAVE</name>
<sequence>MKPITLTSDGYEKSEDFTVELSPPLTIIKLDLQSFSMNMSWDNISEKNNNNKFKLIVENSERIITIPDGNYTVKGLNRYMIKLFGKDPPIIFGIAEERRRIFVKLHKNCKMDLSNGDLHQLLG</sequence>
<evidence type="ECO:0000313" key="2">
    <source>
        <dbReference type="Proteomes" id="UP000499080"/>
    </source>
</evidence>
<protein>
    <submittedName>
        <fullName evidence="1">Uncharacterized protein</fullName>
    </submittedName>
</protein>
<dbReference type="AlphaFoldDB" id="A0A4Y2PCD7"/>
<accession>A0A4Y2PCD7</accession>
<keyword evidence="2" id="KW-1185">Reference proteome</keyword>
<dbReference type="Proteomes" id="UP000499080">
    <property type="component" value="Unassembled WGS sequence"/>
</dbReference>